<dbReference type="GO" id="GO:0032259">
    <property type="term" value="P:methylation"/>
    <property type="evidence" value="ECO:0007669"/>
    <property type="project" value="UniProtKB-KW"/>
</dbReference>
<proteinExistence type="predicted"/>
<evidence type="ECO:0000256" key="1">
    <source>
        <dbReference type="ARBA" id="ARBA00001286"/>
    </source>
</evidence>
<comment type="caution">
    <text evidence="8">The sequence shown here is derived from an EMBL/GenBank/DDBJ whole genome shotgun (WGS) entry which is preliminary data.</text>
</comment>
<dbReference type="NCBIfam" id="TIGR00589">
    <property type="entry name" value="ogt"/>
    <property type="match status" value="1"/>
</dbReference>
<dbReference type="AlphaFoldDB" id="A0A0G1KBR0"/>
<dbReference type="Pfam" id="PF01035">
    <property type="entry name" value="DNA_binding_1"/>
    <property type="match status" value="1"/>
</dbReference>
<dbReference type="Proteomes" id="UP000034032">
    <property type="component" value="Unassembled WGS sequence"/>
</dbReference>
<dbReference type="CDD" id="cd06445">
    <property type="entry name" value="ATase"/>
    <property type="match status" value="1"/>
</dbReference>
<dbReference type="GO" id="GO:0006281">
    <property type="term" value="P:DNA repair"/>
    <property type="evidence" value="ECO:0007669"/>
    <property type="project" value="UniProtKB-KW"/>
</dbReference>
<dbReference type="PANTHER" id="PTHR10815">
    <property type="entry name" value="METHYLATED-DNA--PROTEIN-CYSTEINE METHYLTRANSFERASE"/>
    <property type="match status" value="1"/>
</dbReference>
<evidence type="ECO:0000256" key="5">
    <source>
        <dbReference type="ARBA" id="ARBA00023204"/>
    </source>
</evidence>
<comment type="catalytic activity">
    <reaction evidence="1">
        <text>a 4-O-methyl-thymidine in DNA + L-cysteinyl-[protein] = a thymidine in DNA + S-methyl-L-cysteinyl-[protein]</text>
        <dbReference type="Rhea" id="RHEA:53428"/>
        <dbReference type="Rhea" id="RHEA-COMP:10131"/>
        <dbReference type="Rhea" id="RHEA-COMP:10132"/>
        <dbReference type="Rhea" id="RHEA-COMP:13555"/>
        <dbReference type="Rhea" id="RHEA-COMP:13556"/>
        <dbReference type="ChEBI" id="CHEBI:29950"/>
        <dbReference type="ChEBI" id="CHEBI:82612"/>
        <dbReference type="ChEBI" id="CHEBI:137386"/>
        <dbReference type="ChEBI" id="CHEBI:137387"/>
        <dbReference type="EC" id="2.1.1.63"/>
    </reaction>
</comment>
<evidence type="ECO:0000256" key="3">
    <source>
        <dbReference type="ARBA" id="ARBA00022679"/>
    </source>
</evidence>
<keyword evidence="2 8" id="KW-0489">Methyltransferase</keyword>
<protein>
    <submittedName>
        <fullName evidence="8">Methylated-DNA/protein-cysteine methyltransferase</fullName>
    </submittedName>
</protein>
<keyword evidence="3 8" id="KW-0808">Transferase</keyword>
<name>A0A0G1KBR0_9BACT</name>
<keyword evidence="5" id="KW-0234">DNA repair</keyword>
<dbReference type="SUPFAM" id="SSF46767">
    <property type="entry name" value="Methylated DNA-protein cysteine methyltransferase, C-terminal domain"/>
    <property type="match status" value="1"/>
</dbReference>
<dbReference type="GO" id="GO:0003908">
    <property type="term" value="F:methylated-DNA-[protein]-cysteine S-methyltransferase activity"/>
    <property type="evidence" value="ECO:0007669"/>
    <property type="project" value="UniProtKB-EC"/>
</dbReference>
<dbReference type="InterPro" id="IPR036388">
    <property type="entry name" value="WH-like_DNA-bd_sf"/>
</dbReference>
<dbReference type="PROSITE" id="PS00374">
    <property type="entry name" value="MGMT"/>
    <property type="match status" value="1"/>
</dbReference>
<evidence type="ECO:0000256" key="2">
    <source>
        <dbReference type="ARBA" id="ARBA00022603"/>
    </source>
</evidence>
<dbReference type="Gene3D" id="1.10.10.10">
    <property type="entry name" value="Winged helix-like DNA-binding domain superfamily/Winged helix DNA-binding domain"/>
    <property type="match status" value="1"/>
</dbReference>
<organism evidence="8 9">
    <name type="scientific">Candidatus Yanofskybacteria bacterium GW2011_GWA2_44_9</name>
    <dbReference type="NCBI Taxonomy" id="1619025"/>
    <lineage>
        <taxon>Bacteria</taxon>
        <taxon>Candidatus Yanofskyibacteriota</taxon>
    </lineage>
</organism>
<comment type="catalytic activity">
    <reaction evidence="6">
        <text>a 6-O-methyl-2'-deoxyguanosine in DNA + L-cysteinyl-[protein] = S-methyl-L-cysteinyl-[protein] + a 2'-deoxyguanosine in DNA</text>
        <dbReference type="Rhea" id="RHEA:24000"/>
        <dbReference type="Rhea" id="RHEA-COMP:10131"/>
        <dbReference type="Rhea" id="RHEA-COMP:10132"/>
        <dbReference type="Rhea" id="RHEA-COMP:11367"/>
        <dbReference type="Rhea" id="RHEA-COMP:11368"/>
        <dbReference type="ChEBI" id="CHEBI:29950"/>
        <dbReference type="ChEBI" id="CHEBI:82612"/>
        <dbReference type="ChEBI" id="CHEBI:85445"/>
        <dbReference type="ChEBI" id="CHEBI:85448"/>
        <dbReference type="EC" id="2.1.1.63"/>
    </reaction>
</comment>
<accession>A0A0G1KBR0</accession>
<reference evidence="8 9" key="1">
    <citation type="journal article" date="2015" name="Nature">
        <title>rRNA introns, odd ribosomes, and small enigmatic genomes across a large radiation of phyla.</title>
        <authorList>
            <person name="Brown C.T."/>
            <person name="Hug L.A."/>
            <person name="Thomas B.C."/>
            <person name="Sharon I."/>
            <person name="Castelle C.J."/>
            <person name="Singh A."/>
            <person name="Wilkins M.J."/>
            <person name="Williams K.H."/>
            <person name="Banfield J.F."/>
        </authorList>
    </citation>
    <scope>NUCLEOTIDE SEQUENCE [LARGE SCALE GENOMIC DNA]</scope>
</reference>
<keyword evidence="4" id="KW-0227">DNA damage</keyword>
<evidence type="ECO:0000259" key="7">
    <source>
        <dbReference type="Pfam" id="PF01035"/>
    </source>
</evidence>
<dbReference type="InterPro" id="IPR014048">
    <property type="entry name" value="MethylDNA_cys_MeTrfase_DNA-bd"/>
</dbReference>
<dbReference type="PANTHER" id="PTHR10815:SF13">
    <property type="entry name" value="METHYLATED-DNA--PROTEIN-CYSTEINE METHYLTRANSFERASE"/>
    <property type="match status" value="1"/>
</dbReference>
<evidence type="ECO:0000313" key="8">
    <source>
        <dbReference type="EMBL" id="KKT81181.1"/>
    </source>
</evidence>
<dbReference type="InterPro" id="IPR001497">
    <property type="entry name" value="MethylDNA_cys_MeTrfase_AS"/>
</dbReference>
<dbReference type="EMBL" id="LCJR01000024">
    <property type="protein sequence ID" value="KKT81181.1"/>
    <property type="molecule type" value="Genomic_DNA"/>
</dbReference>
<evidence type="ECO:0000256" key="4">
    <source>
        <dbReference type="ARBA" id="ARBA00022763"/>
    </source>
</evidence>
<dbReference type="InterPro" id="IPR036217">
    <property type="entry name" value="MethylDNA_cys_MeTrfase_DNAb"/>
</dbReference>
<gene>
    <name evidence="8" type="ORF">UW79_C0024G0004</name>
</gene>
<evidence type="ECO:0000256" key="6">
    <source>
        <dbReference type="ARBA" id="ARBA00049348"/>
    </source>
</evidence>
<sequence>MKNSKFKDSVLGVVRRIPKGQILTYKEVARLAGNPQAYRAVGNILNKNYDSAVPCHRVIRSDGKAGGYNRGSEKKLLILKKEGILC</sequence>
<feature type="domain" description="Methylated-DNA-[protein]-cysteine S-methyltransferase DNA binding" evidence="7">
    <location>
        <begin position="6"/>
        <end position="84"/>
    </location>
</feature>
<evidence type="ECO:0000313" key="9">
    <source>
        <dbReference type="Proteomes" id="UP000034032"/>
    </source>
</evidence>